<dbReference type="GO" id="GO:0034975">
    <property type="term" value="P:protein folding in endoplasmic reticulum"/>
    <property type="evidence" value="ECO:0007669"/>
    <property type="project" value="TreeGrafter"/>
</dbReference>
<dbReference type="STRING" id="1284197.S8AVT6"/>
<dbReference type="AlphaFoldDB" id="S8AVT6"/>
<evidence type="ECO:0000313" key="11">
    <source>
        <dbReference type="Proteomes" id="UP000015100"/>
    </source>
</evidence>
<dbReference type="OrthoDB" id="16510at2759"/>
<evidence type="ECO:0000256" key="1">
    <source>
        <dbReference type="ARBA" id="ARBA00004477"/>
    </source>
</evidence>
<gene>
    <name evidence="10" type="ORF">H072_878</name>
</gene>
<dbReference type="Pfam" id="PF07019">
    <property type="entry name" value="EMC6"/>
    <property type="match status" value="1"/>
</dbReference>
<dbReference type="PANTHER" id="PTHR20994">
    <property type="entry name" value="ER MEMBRANE PROTEIN COMPLEX SUBUNIT 6"/>
    <property type="match status" value="1"/>
</dbReference>
<dbReference type="GO" id="GO:0072546">
    <property type="term" value="C:EMC complex"/>
    <property type="evidence" value="ECO:0007669"/>
    <property type="project" value="InterPro"/>
</dbReference>
<evidence type="ECO:0000313" key="10">
    <source>
        <dbReference type="EMBL" id="EPS45086.1"/>
    </source>
</evidence>
<reference evidence="11" key="2">
    <citation type="submission" date="2013-04" db="EMBL/GenBank/DDBJ databases">
        <title>Genomic mechanisms accounting for the adaptation to parasitism in nematode-trapping fungi.</title>
        <authorList>
            <person name="Ahren D.G."/>
        </authorList>
    </citation>
    <scope>NUCLEOTIDE SEQUENCE [LARGE SCALE GENOMIC DNA]</scope>
    <source>
        <strain evidence="11">CBS 200.50</strain>
    </source>
</reference>
<feature type="compositionally biased region" description="Polar residues" evidence="8">
    <location>
        <begin position="1"/>
        <end position="17"/>
    </location>
</feature>
<dbReference type="HOGENOM" id="CLU_110781_4_0_1"/>
<reference evidence="10 11" key="1">
    <citation type="journal article" date="2013" name="PLoS Genet.">
        <title>Genomic mechanisms accounting for the adaptation to parasitism in nematode-trapping fungi.</title>
        <authorList>
            <person name="Meerupati T."/>
            <person name="Andersson K.M."/>
            <person name="Friman E."/>
            <person name="Kumar D."/>
            <person name="Tunlid A."/>
            <person name="Ahren D."/>
        </authorList>
    </citation>
    <scope>NUCLEOTIDE SEQUENCE [LARGE SCALE GENOMIC DNA]</scope>
    <source>
        <strain evidence="10 11">CBS 200.50</strain>
    </source>
</reference>
<evidence type="ECO:0000256" key="5">
    <source>
        <dbReference type="ARBA" id="ARBA00022824"/>
    </source>
</evidence>
<keyword evidence="6 9" id="KW-1133">Transmembrane helix</keyword>
<evidence type="ECO:0000256" key="8">
    <source>
        <dbReference type="SAM" id="MobiDB-lite"/>
    </source>
</evidence>
<feature type="transmembrane region" description="Helical" evidence="9">
    <location>
        <begin position="104"/>
        <end position="123"/>
    </location>
</feature>
<proteinExistence type="inferred from homology"/>
<comment type="subcellular location">
    <subcellularLocation>
        <location evidence="1">Endoplasmic reticulum membrane</location>
        <topology evidence="1">Multi-pass membrane protein</topology>
    </subcellularLocation>
</comment>
<evidence type="ECO:0000256" key="7">
    <source>
        <dbReference type="ARBA" id="ARBA00023136"/>
    </source>
</evidence>
<dbReference type="GO" id="GO:0000045">
    <property type="term" value="P:autophagosome assembly"/>
    <property type="evidence" value="ECO:0007669"/>
    <property type="project" value="TreeGrafter"/>
</dbReference>
<name>S8AVT6_DACHA</name>
<dbReference type="PANTHER" id="PTHR20994:SF0">
    <property type="entry name" value="ER MEMBRANE PROTEIN COMPLEX SUBUNIT 6"/>
    <property type="match status" value="1"/>
</dbReference>
<keyword evidence="11" id="KW-1185">Reference proteome</keyword>
<protein>
    <recommendedName>
        <fullName evidence="3">ER membrane protein complex subunit 6</fullName>
    </recommendedName>
</protein>
<evidence type="ECO:0000256" key="3">
    <source>
        <dbReference type="ARBA" id="ARBA00020827"/>
    </source>
</evidence>
<feature type="transmembrane region" description="Helical" evidence="9">
    <location>
        <begin position="143"/>
        <end position="161"/>
    </location>
</feature>
<sequence length="163" mass="17752">MSLAPSRNATATPPSGSTKHHDNLISSHRSSKTRILVLVPPYNHPILDLYTFTMNAEERDLQLNPIVPENVVANSKTIIDLHSLSSSLLGIAAGILGLESYSGFLFYLLGTLFVSFLIITFPMGGKPNTYVRGGWKDVVLADVTGGVMGYVLTWTLFFGLVRV</sequence>
<accession>S8AVT6</accession>
<evidence type="ECO:0000256" key="6">
    <source>
        <dbReference type="ARBA" id="ARBA00022989"/>
    </source>
</evidence>
<evidence type="ECO:0000256" key="2">
    <source>
        <dbReference type="ARBA" id="ARBA00009436"/>
    </source>
</evidence>
<comment type="similarity">
    <text evidence="2">Belongs to the EMC6 family.</text>
</comment>
<dbReference type="eggNOG" id="KOG4455">
    <property type="taxonomic scope" value="Eukaryota"/>
</dbReference>
<evidence type="ECO:0000256" key="9">
    <source>
        <dbReference type="SAM" id="Phobius"/>
    </source>
</evidence>
<dbReference type="EMBL" id="AQGS01000023">
    <property type="protein sequence ID" value="EPS45086.1"/>
    <property type="molecule type" value="Genomic_DNA"/>
</dbReference>
<comment type="caution">
    <text evidence="10">The sequence shown here is derived from an EMBL/GenBank/DDBJ whole genome shotgun (WGS) entry which is preliminary data.</text>
</comment>
<organism evidence="10 11">
    <name type="scientific">Dactylellina haptotyla (strain CBS 200.50)</name>
    <name type="common">Nematode-trapping fungus</name>
    <name type="synonym">Monacrosporium haptotylum</name>
    <dbReference type="NCBI Taxonomy" id="1284197"/>
    <lineage>
        <taxon>Eukaryota</taxon>
        <taxon>Fungi</taxon>
        <taxon>Dikarya</taxon>
        <taxon>Ascomycota</taxon>
        <taxon>Pezizomycotina</taxon>
        <taxon>Orbiliomycetes</taxon>
        <taxon>Orbiliales</taxon>
        <taxon>Orbiliaceae</taxon>
        <taxon>Dactylellina</taxon>
    </lineage>
</organism>
<keyword evidence="5" id="KW-0256">Endoplasmic reticulum</keyword>
<evidence type="ECO:0000256" key="4">
    <source>
        <dbReference type="ARBA" id="ARBA00022692"/>
    </source>
</evidence>
<keyword evidence="4 9" id="KW-0812">Transmembrane</keyword>
<dbReference type="OMA" id="YPGFLFY"/>
<dbReference type="InterPro" id="IPR029008">
    <property type="entry name" value="EMC6-like"/>
</dbReference>
<dbReference type="Proteomes" id="UP000015100">
    <property type="component" value="Unassembled WGS sequence"/>
</dbReference>
<feature type="region of interest" description="Disordered" evidence="8">
    <location>
        <begin position="1"/>
        <end position="24"/>
    </location>
</feature>
<keyword evidence="7 9" id="KW-0472">Membrane</keyword>
<dbReference type="InterPro" id="IPR008504">
    <property type="entry name" value="Emc6"/>
</dbReference>